<evidence type="ECO:0000259" key="2">
    <source>
        <dbReference type="PROSITE" id="PS50887"/>
    </source>
</evidence>
<dbReference type="eggNOG" id="COG3706">
    <property type="taxonomic scope" value="Bacteria"/>
</dbReference>
<dbReference type="HOGENOM" id="CLU_663350_0_0_9"/>
<feature type="transmembrane region" description="Helical" evidence="1">
    <location>
        <begin position="108"/>
        <end position="126"/>
    </location>
</feature>
<sequence>MSKARLFDLSLFAGSLAIAFGARHAVVLDPAYLKALILCWAFSSFYFQLRIVTRSGNSTIDYAISYTSSFGIFAGPLGTFWLEVLYRFTVFFYKKKTKTADPGEFLDTLYNIGSFTLGGSAGYYLYTLLYPYAAKLPLGYWLLFFLVVCVTTFLSSGFLVITCALSGDITTRKEAMNLLLHSRNLLDFSKVALSNALLLRLLQMGKWEMLIALFLLNYIVSISFYSKSQSARHKFERDKFEQMAYRDFLTGTFNRAHMDKMMKELNHSGEHIGILVADIDRFKKINDTYNHAVGDRVITHFAHTLQAHMQDEDILFRSGGEEFTMFLRHKSFGECRTQIQGILDTIAGHSTTAEYEDQWINVVYTASFGLYYYQAAPGQKTSMEKAYVYADQLLLESKKLGRNRLRYTNELEV</sequence>
<dbReference type="PROSITE" id="PS50887">
    <property type="entry name" value="GGDEF"/>
    <property type="match status" value="1"/>
</dbReference>
<accession>A0A089NNJ7</accession>
<evidence type="ECO:0000313" key="3">
    <source>
        <dbReference type="EMBL" id="AIQ70664.1"/>
    </source>
</evidence>
<feature type="transmembrane region" description="Helical" evidence="1">
    <location>
        <begin position="138"/>
        <end position="167"/>
    </location>
</feature>
<feature type="domain" description="GGDEF" evidence="2">
    <location>
        <begin position="270"/>
        <end position="410"/>
    </location>
</feature>
<keyword evidence="1" id="KW-1133">Transmembrane helix</keyword>
<dbReference type="STRING" id="189425.PGRAT_25815"/>
<dbReference type="EMBL" id="CP009287">
    <property type="protein sequence ID" value="AIQ70664.1"/>
    <property type="molecule type" value="Genomic_DNA"/>
</dbReference>
<dbReference type="Pfam" id="PF00990">
    <property type="entry name" value="GGDEF"/>
    <property type="match status" value="1"/>
</dbReference>
<dbReference type="PANTHER" id="PTHR45138">
    <property type="entry name" value="REGULATORY COMPONENTS OF SENSORY TRANSDUCTION SYSTEM"/>
    <property type="match status" value="1"/>
</dbReference>
<dbReference type="Proteomes" id="UP000029500">
    <property type="component" value="Chromosome"/>
</dbReference>
<dbReference type="KEGG" id="pgm:PGRAT_25815"/>
<keyword evidence="1" id="KW-0472">Membrane</keyword>
<evidence type="ECO:0000313" key="4">
    <source>
        <dbReference type="Proteomes" id="UP000029500"/>
    </source>
</evidence>
<dbReference type="AlphaFoldDB" id="A0A089NNJ7"/>
<keyword evidence="1" id="KW-0812">Transmembrane</keyword>
<dbReference type="GO" id="GO:0052621">
    <property type="term" value="F:diguanylate cyclase activity"/>
    <property type="evidence" value="ECO:0007669"/>
    <property type="project" value="TreeGrafter"/>
</dbReference>
<reference evidence="3 4" key="1">
    <citation type="submission" date="2014-08" db="EMBL/GenBank/DDBJ databases">
        <title>Comparative genomics of the Paenibacillus odorifer group.</title>
        <authorList>
            <person name="den Bakker H.C."/>
            <person name="Tsai Y.-C."/>
            <person name="Martin N."/>
            <person name="Korlach J."/>
            <person name="Wiedmann M."/>
        </authorList>
    </citation>
    <scope>NUCLEOTIDE SEQUENCE [LARGE SCALE GENOMIC DNA]</scope>
    <source>
        <strain evidence="3 4">DSM 15220</strain>
    </source>
</reference>
<dbReference type="OrthoDB" id="9759607at2"/>
<dbReference type="SMART" id="SM00267">
    <property type="entry name" value="GGDEF"/>
    <property type="match status" value="1"/>
</dbReference>
<dbReference type="InterPro" id="IPR029787">
    <property type="entry name" value="Nucleotide_cyclase"/>
</dbReference>
<feature type="transmembrane region" description="Helical" evidence="1">
    <location>
        <begin position="207"/>
        <end position="225"/>
    </location>
</feature>
<feature type="transmembrane region" description="Helical" evidence="1">
    <location>
        <begin position="31"/>
        <end position="49"/>
    </location>
</feature>
<dbReference type="PANTHER" id="PTHR45138:SF9">
    <property type="entry name" value="DIGUANYLATE CYCLASE DGCM-RELATED"/>
    <property type="match status" value="1"/>
</dbReference>
<dbReference type="InterPro" id="IPR043128">
    <property type="entry name" value="Rev_trsase/Diguanyl_cyclase"/>
</dbReference>
<dbReference type="SUPFAM" id="SSF55073">
    <property type="entry name" value="Nucleotide cyclase"/>
    <property type="match status" value="1"/>
</dbReference>
<dbReference type="InterPro" id="IPR050469">
    <property type="entry name" value="Diguanylate_Cyclase"/>
</dbReference>
<dbReference type="NCBIfam" id="TIGR00254">
    <property type="entry name" value="GGDEF"/>
    <property type="match status" value="1"/>
</dbReference>
<feature type="transmembrane region" description="Helical" evidence="1">
    <location>
        <begin position="70"/>
        <end position="88"/>
    </location>
</feature>
<dbReference type="Gene3D" id="3.30.70.270">
    <property type="match status" value="1"/>
</dbReference>
<keyword evidence="4" id="KW-1185">Reference proteome</keyword>
<name>A0A089NNJ7_9BACL</name>
<evidence type="ECO:0000256" key="1">
    <source>
        <dbReference type="SAM" id="Phobius"/>
    </source>
</evidence>
<proteinExistence type="predicted"/>
<organism evidence="3 4">
    <name type="scientific">Paenibacillus graminis</name>
    <dbReference type="NCBI Taxonomy" id="189425"/>
    <lineage>
        <taxon>Bacteria</taxon>
        <taxon>Bacillati</taxon>
        <taxon>Bacillota</taxon>
        <taxon>Bacilli</taxon>
        <taxon>Bacillales</taxon>
        <taxon>Paenibacillaceae</taxon>
        <taxon>Paenibacillus</taxon>
    </lineage>
</organism>
<dbReference type="RefSeq" id="WP_036702733.1">
    <property type="nucleotide sequence ID" value="NZ_CP009287.1"/>
</dbReference>
<dbReference type="CDD" id="cd01949">
    <property type="entry name" value="GGDEF"/>
    <property type="match status" value="1"/>
</dbReference>
<gene>
    <name evidence="3" type="ORF">PGRAT_25815</name>
</gene>
<dbReference type="InterPro" id="IPR000160">
    <property type="entry name" value="GGDEF_dom"/>
</dbReference>
<protein>
    <submittedName>
        <fullName evidence="3">Diguanylate cyclase</fullName>
    </submittedName>
</protein>